<evidence type="ECO:0000256" key="1">
    <source>
        <dbReference type="SAM" id="MobiDB-lite"/>
    </source>
</evidence>
<feature type="region of interest" description="Disordered" evidence="1">
    <location>
        <begin position="100"/>
        <end position="126"/>
    </location>
</feature>
<feature type="compositionally biased region" description="Low complexity" evidence="1">
    <location>
        <begin position="105"/>
        <end position="117"/>
    </location>
</feature>
<name>A0ABW2CPM4_9ACTN</name>
<evidence type="ECO:0000313" key="2">
    <source>
        <dbReference type="EMBL" id="MFC6883437.1"/>
    </source>
</evidence>
<organism evidence="2 3">
    <name type="scientific">Actinomadura yumaensis</name>
    <dbReference type="NCBI Taxonomy" id="111807"/>
    <lineage>
        <taxon>Bacteria</taxon>
        <taxon>Bacillati</taxon>
        <taxon>Actinomycetota</taxon>
        <taxon>Actinomycetes</taxon>
        <taxon>Streptosporangiales</taxon>
        <taxon>Thermomonosporaceae</taxon>
        <taxon>Actinomadura</taxon>
    </lineage>
</organism>
<gene>
    <name evidence="2" type="ORF">ACFQKB_27010</name>
</gene>
<dbReference type="Proteomes" id="UP001596380">
    <property type="component" value="Unassembled WGS sequence"/>
</dbReference>
<evidence type="ECO:0000313" key="3">
    <source>
        <dbReference type="Proteomes" id="UP001596380"/>
    </source>
</evidence>
<comment type="caution">
    <text evidence="2">The sequence shown here is derived from an EMBL/GenBank/DDBJ whole genome shotgun (WGS) entry which is preliminary data.</text>
</comment>
<dbReference type="EMBL" id="JBHSXS010000019">
    <property type="protein sequence ID" value="MFC6883437.1"/>
    <property type="molecule type" value="Genomic_DNA"/>
</dbReference>
<reference evidence="3" key="1">
    <citation type="journal article" date="2019" name="Int. J. Syst. Evol. Microbiol.">
        <title>The Global Catalogue of Microorganisms (GCM) 10K type strain sequencing project: providing services to taxonomists for standard genome sequencing and annotation.</title>
        <authorList>
            <consortium name="The Broad Institute Genomics Platform"/>
            <consortium name="The Broad Institute Genome Sequencing Center for Infectious Disease"/>
            <person name="Wu L."/>
            <person name="Ma J."/>
        </authorList>
    </citation>
    <scope>NUCLEOTIDE SEQUENCE [LARGE SCALE GENOMIC DNA]</scope>
    <source>
        <strain evidence="3">JCM 3369</strain>
    </source>
</reference>
<accession>A0ABW2CPM4</accession>
<sequence length="141" mass="15557">MVFTTRDGGAPLTGHAAQRREDELDLIRSWIIDSREILASRIYPPGHRPPSSYIPNLVFITGSLVRLTSQNPTNMLDLAEHLIVGDHSPTVENIEQIIRDRLDAGQHPAPQPAEAAPEPGPPSRTVVRRFSLTISLGRGNR</sequence>
<keyword evidence="3" id="KW-1185">Reference proteome</keyword>
<dbReference type="RefSeq" id="WP_378063656.1">
    <property type="nucleotide sequence ID" value="NZ_JBHSXS010000019.1"/>
</dbReference>
<protein>
    <submittedName>
        <fullName evidence="2">Uncharacterized protein</fullName>
    </submittedName>
</protein>
<proteinExistence type="predicted"/>